<dbReference type="EMBL" id="CATNWA010010929">
    <property type="protein sequence ID" value="CAI9560884.1"/>
    <property type="molecule type" value="Genomic_DNA"/>
</dbReference>
<feature type="non-terminal residue" evidence="2">
    <location>
        <position position="1"/>
    </location>
</feature>
<accession>A0ABN9CMF0</accession>
<gene>
    <name evidence="2" type="ORF">SPARVUS_LOCUS5351051</name>
</gene>
<organism evidence="2 3">
    <name type="scientific">Staurois parvus</name>
    <dbReference type="NCBI Taxonomy" id="386267"/>
    <lineage>
        <taxon>Eukaryota</taxon>
        <taxon>Metazoa</taxon>
        <taxon>Chordata</taxon>
        <taxon>Craniata</taxon>
        <taxon>Vertebrata</taxon>
        <taxon>Euteleostomi</taxon>
        <taxon>Amphibia</taxon>
        <taxon>Batrachia</taxon>
        <taxon>Anura</taxon>
        <taxon>Neobatrachia</taxon>
        <taxon>Ranoidea</taxon>
        <taxon>Ranidae</taxon>
        <taxon>Staurois</taxon>
    </lineage>
</organism>
<evidence type="ECO:0000313" key="2">
    <source>
        <dbReference type="EMBL" id="CAI9560884.1"/>
    </source>
</evidence>
<name>A0ABN9CMF0_9NEOB</name>
<evidence type="ECO:0000256" key="1">
    <source>
        <dbReference type="SAM" id="MobiDB-lite"/>
    </source>
</evidence>
<dbReference type="Proteomes" id="UP001162483">
    <property type="component" value="Unassembled WGS sequence"/>
</dbReference>
<proteinExistence type="predicted"/>
<feature type="non-terminal residue" evidence="2">
    <location>
        <position position="103"/>
    </location>
</feature>
<feature type="region of interest" description="Disordered" evidence="1">
    <location>
        <begin position="70"/>
        <end position="103"/>
    </location>
</feature>
<evidence type="ECO:0000313" key="3">
    <source>
        <dbReference type="Proteomes" id="UP001162483"/>
    </source>
</evidence>
<protein>
    <submittedName>
        <fullName evidence="2">Uncharacterized protein</fullName>
    </submittedName>
</protein>
<comment type="caution">
    <text evidence="2">The sequence shown here is derived from an EMBL/GenBank/DDBJ whole genome shotgun (WGS) entry which is preliminary data.</text>
</comment>
<sequence>TSVTYRTGGCNRERAPLTAKCSAPLEVETGGAVPKEAWVASGIAAWKCLMRWNPWVLQLQDTFLQRTRGSRRMGRVVSSQSQDQYGTADRSNVRIKPGSYTEQ</sequence>
<reference evidence="2" key="1">
    <citation type="submission" date="2023-05" db="EMBL/GenBank/DDBJ databases">
        <authorList>
            <person name="Stuckert A."/>
        </authorList>
    </citation>
    <scope>NUCLEOTIDE SEQUENCE</scope>
</reference>
<keyword evidence="3" id="KW-1185">Reference proteome</keyword>